<feature type="region of interest" description="Disordered" evidence="1">
    <location>
        <begin position="298"/>
        <end position="333"/>
    </location>
</feature>
<gene>
    <name evidence="2" type="ORF">CCMP2556_LOCUS4000</name>
</gene>
<evidence type="ECO:0000313" key="2">
    <source>
        <dbReference type="EMBL" id="CAK8995377.1"/>
    </source>
</evidence>
<keyword evidence="3" id="KW-1185">Reference proteome</keyword>
<evidence type="ECO:0000256" key="1">
    <source>
        <dbReference type="SAM" id="MobiDB-lite"/>
    </source>
</evidence>
<organism evidence="2 3">
    <name type="scientific">Durusdinium trenchii</name>
    <dbReference type="NCBI Taxonomy" id="1381693"/>
    <lineage>
        <taxon>Eukaryota</taxon>
        <taxon>Sar</taxon>
        <taxon>Alveolata</taxon>
        <taxon>Dinophyceae</taxon>
        <taxon>Suessiales</taxon>
        <taxon>Symbiodiniaceae</taxon>
        <taxon>Durusdinium</taxon>
    </lineage>
</organism>
<feature type="compositionally biased region" description="Basic and acidic residues" evidence="1">
    <location>
        <begin position="307"/>
        <end position="318"/>
    </location>
</feature>
<dbReference type="EMBL" id="CAXAMN010001614">
    <property type="protein sequence ID" value="CAK8995377.1"/>
    <property type="molecule type" value="Genomic_DNA"/>
</dbReference>
<proteinExistence type="predicted"/>
<sequence>MDLPGEELMCLPALAAKSDATMGPRKRIYETETGESLLTNKVYAEQFHSAAGSHTGAQSASSVRVYSNTDRQRLYDGLAGRPGLQGPPAPFNTPRRRFPGASVSRVDGLLRGDASPLASEHPSEYGELYTGAAGAPKHWLLGTVEQISPGRHRVRALGAGPSQVDEVVLGHDIDGSTELTWALHGRAGIKSMGMVPRMEGRRNIPGGGESSVDELIWGSDVDNSSDPHVLQGKAQLFQGAAGSAGVCGSARRHTGRRNIPGGGESSVDELIWGSDVDNSSDPHVLQAKAQLFQGAAGGTAGALPRSEVGRRHVQHTESVETVSRGRKKLPSGRDRVGQLLTGEASPAHIAQRSHVGAASQVDDVVLHRDIDGSNLQFQEFAELMAGAAGRRCVGAQDRVEGKRHKEAVTSLVQEVFSPESPPLQAQRPARRRIPVAAASLVDDVVLDRDIDGSRQRFLDYAELTAGAAGRPCVGTQERQDGRVPRKHLPVGAASGFAVPSADDAVSSFVALTAGAAGRRYAGAAARAEGRRCFQKASMMKEIFSSGLRDGSASQNQTSQMFMFLKN</sequence>
<reference evidence="2 3" key="1">
    <citation type="submission" date="2024-02" db="EMBL/GenBank/DDBJ databases">
        <authorList>
            <person name="Chen Y."/>
            <person name="Shah S."/>
            <person name="Dougan E. K."/>
            <person name="Thang M."/>
            <person name="Chan C."/>
        </authorList>
    </citation>
    <scope>NUCLEOTIDE SEQUENCE [LARGE SCALE GENOMIC DNA]</scope>
</reference>
<feature type="region of interest" description="Disordered" evidence="1">
    <location>
        <begin position="79"/>
        <end position="98"/>
    </location>
</feature>
<comment type="caution">
    <text evidence="2">The sequence shown here is derived from an EMBL/GenBank/DDBJ whole genome shotgun (WGS) entry which is preliminary data.</text>
</comment>
<accession>A0ABP0I1F4</accession>
<evidence type="ECO:0000313" key="3">
    <source>
        <dbReference type="Proteomes" id="UP001642484"/>
    </source>
</evidence>
<dbReference type="Proteomes" id="UP001642484">
    <property type="component" value="Unassembled WGS sequence"/>
</dbReference>
<name>A0ABP0I1F4_9DINO</name>
<protein>
    <submittedName>
        <fullName evidence="2">Uncharacterized protein</fullName>
    </submittedName>
</protein>